<dbReference type="PANTHER" id="PTHR21392:SF0">
    <property type="entry name" value="TRNA-URIDINE AMINOCARBOXYPROPYLTRANSFERASE 2"/>
    <property type="match status" value="1"/>
</dbReference>
<feature type="domain" description="DTW" evidence="7">
    <location>
        <begin position="22"/>
        <end position="241"/>
    </location>
</feature>
<name>A0ABR0USI6_REHGL</name>
<protein>
    <recommendedName>
        <fullName evidence="1">tRNA-uridine aminocarboxypropyltransferase</fullName>
        <ecNumber evidence="1">2.5.1.25</ecNumber>
    </recommendedName>
</protein>
<keyword evidence="2" id="KW-0808">Transferase</keyword>
<keyword evidence="9" id="KW-1185">Reference proteome</keyword>
<evidence type="ECO:0000313" key="9">
    <source>
        <dbReference type="Proteomes" id="UP001318860"/>
    </source>
</evidence>
<keyword evidence="4" id="KW-0819">tRNA processing</keyword>
<dbReference type="SMART" id="SM01144">
    <property type="entry name" value="DTW"/>
    <property type="match status" value="1"/>
</dbReference>
<evidence type="ECO:0000256" key="2">
    <source>
        <dbReference type="ARBA" id="ARBA00022679"/>
    </source>
</evidence>
<dbReference type="InterPro" id="IPR005636">
    <property type="entry name" value="DTW"/>
</dbReference>
<dbReference type="InterPro" id="IPR039262">
    <property type="entry name" value="DTWD2/TAPT"/>
</dbReference>
<sequence length="277" mass="30721">MDLPEESPAAAASCSGDHHQERRRTCTTGCGRPVSVCLCHTLPSTPIPTATKIVILHHPHERRHKLATVPILSKCLNCEIIVGRKLKYGQSKLLDSLHDQACENPNFPLGRALYLFPGPKALPFVEVSRAYSSHDNVDNNDLVLIVFDGTWKHAKEMVLASLSFLSKFAIQVCLAFDDGVDGGTIFDSELILRKEPFAGCMSTMEAVARCLRVLERNGIDIESRIIKVLRAMVSFQTCFLKPLKPRPKLMKNNTGKNGNDTLTRSVNDIEFSLIIIL</sequence>
<comment type="caution">
    <text evidence="8">The sequence shown here is derived from an EMBL/GenBank/DDBJ whole genome shotgun (WGS) entry which is preliminary data.</text>
</comment>
<dbReference type="EMBL" id="JABTTQ020002260">
    <property type="protein sequence ID" value="KAK6125208.1"/>
    <property type="molecule type" value="Genomic_DNA"/>
</dbReference>
<proteinExistence type="inferred from homology"/>
<evidence type="ECO:0000259" key="7">
    <source>
        <dbReference type="SMART" id="SM01144"/>
    </source>
</evidence>
<dbReference type="Pfam" id="PF03942">
    <property type="entry name" value="DTW"/>
    <property type="match status" value="1"/>
</dbReference>
<evidence type="ECO:0000256" key="3">
    <source>
        <dbReference type="ARBA" id="ARBA00022691"/>
    </source>
</evidence>
<gene>
    <name evidence="8" type="ORF">DH2020_041052</name>
</gene>
<accession>A0ABR0USI6</accession>
<dbReference type="EC" id="2.5.1.25" evidence="1"/>
<evidence type="ECO:0000256" key="4">
    <source>
        <dbReference type="ARBA" id="ARBA00022694"/>
    </source>
</evidence>
<dbReference type="Proteomes" id="UP001318860">
    <property type="component" value="Unassembled WGS sequence"/>
</dbReference>
<comment type="catalytic activity">
    <reaction evidence="6">
        <text>a uridine in tRNA + S-adenosyl-L-methionine = a 3-[(3S)-3-amino-3-carboxypropyl]uridine in tRNA + S-methyl-5'-thioadenosine + H(+)</text>
        <dbReference type="Rhea" id="RHEA:62432"/>
        <dbReference type="Rhea" id="RHEA-COMP:13339"/>
        <dbReference type="Rhea" id="RHEA-COMP:16092"/>
        <dbReference type="ChEBI" id="CHEBI:15378"/>
        <dbReference type="ChEBI" id="CHEBI:17509"/>
        <dbReference type="ChEBI" id="CHEBI:59789"/>
        <dbReference type="ChEBI" id="CHEBI:65315"/>
        <dbReference type="ChEBI" id="CHEBI:82930"/>
        <dbReference type="EC" id="2.5.1.25"/>
    </reaction>
</comment>
<evidence type="ECO:0000256" key="1">
    <source>
        <dbReference type="ARBA" id="ARBA00012386"/>
    </source>
</evidence>
<dbReference type="PANTHER" id="PTHR21392">
    <property type="entry name" value="TRNA-URIDINE AMINOCARBOXYPROPYLTRANSFERASE 2"/>
    <property type="match status" value="1"/>
</dbReference>
<keyword evidence="3" id="KW-0949">S-adenosyl-L-methionine</keyword>
<comment type="similarity">
    <text evidence="5">Belongs to the TDD superfamily. DTWD2 family.</text>
</comment>
<evidence type="ECO:0000256" key="5">
    <source>
        <dbReference type="ARBA" id="ARBA00034489"/>
    </source>
</evidence>
<reference evidence="8 9" key="1">
    <citation type="journal article" date="2021" name="Comput. Struct. Biotechnol. J.">
        <title>De novo genome assembly of the potent medicinal plant Rehmannia glutinosa using nanopore technology.</title>
        <authorList>
            <person name="Ma L."/>
            <person name="Dong C."/>
            <person name="Song C."/>
            <person name="Wang X."/>
            <person name="Zheng X."/>
            <person name="Niu Y."/>
            <person name="Chen S."/>
            <person name="Feng W."/>
        </authorList>
    </citation>
    <scope>NUCLEOTIDE SEQUENCE [LARGE SCALE GENOMIC DNA]</scope>
    <source>
        <strain evidence="8">DH-2019</strain>
    </source>
</reference>
<evidence type="ECO:0000313" key="8">
    <source>
        <dbReference type="EMBL" id="KAK6125208.1"/>
    </source>
</evidence>
<evidence type="ECO:0000256" key="6">
    <source>
        <dbReference type="ARBA" id="ARBA00048718"/>
    </source>
</evidence>
<organism evidence="8 9">
    <name type="scientific">Rehmannia glutinosa</name>
    <name type="common">Chinese foxglove</name>
    <dbReference type="NCBI Taxonomy" id="99300"/>
    <lineage>
        <taxon>Eukaryota</taxon>
        <taxon>Viridiplantae</taxon>
        <taxon>Streptophyta</taxon>
        <taxon>Embryophyta</taxon>
        <taxon>Tracheophyta</taxon>
        <taxon>Spermatophyta</taxon>
        <taxon>Magnoliopsida</taxon>
        <taxon>eudicotyledons</taxon>
        <taxon>Gunneridae</taxon>
        <taxon>Pentapetalae</taxon>
        <taxon>asterids</taxon>
        <taxon>lamiids</taxon>
        <taxon>Lamiales</taxon>
        <taxon>Orobanchaceae</taxon>
        <taxon>Rehmannieae</taxon>
        <taxon>Rehmannia</taxon>
    </lineage>
</organism>